<gene>
    <name evidence="1" type="ORF">C8A04DRAFT_25039</name>
</gene>
<proteinExistence type="predicted"/>
<comment type="caution">
    <text evidence="1">The sequence shown here is derived from an EMBL/GenBank/DDBJ whole genome shotgun (WGS) entry which is preliminary data.</text>
</comment>
<dbReference type="InterPro" id="IPR059181">
    <property type="entry name" value="RWDD2A-B_C"/>
</dbReference>
<reference evidence="1" key="2">
    <citation type="submission" date="2023-05" db="EMBL/GenBank/DDBJ databases">
        <authorList>
            <consortium name="Lawrence Berkeley National Laboratory"/>
            <person name="Steindorff A."/>
            <person name="Hensen N."/>
            <person name="Bonometti L."/>
            <person name="Westerberg I."/>
            <person name="Brannstrom I.O."/>
            <person name="Guillou S."/>
            <person name="Cros-Aarteil S."/>
            <person name="Calhoun S."/>
            <person name="Haridas S."/>
            <person name="Kuo A."/>
            <person name="Mondo S."/>
            <person name="Pangilinan J."/>
            <person name="Riley R."/>
            <person name="Labutti K."/>
            <person name="Andreopoulos B."/>
            <person name="Lipzen A."/>
            <person name="Chen C."/>
            <person name="Yanf M."/>
            <person name="Daum C."/>
            <person name="Ng V."/>
            <person name="Clum A."/>
            <person name="Ohm R."/>
            <person name="Martin F."/>
            <person name="Silar P."/>
            <person name="Natvig D."/>
            <person name="Lalanne C."/>
            <person name="Gautier V."/>
            <person name="Ament-Velasquez S.L."/>
            <person name="Kruys A."/>
            <person name="Hutchinson M.I."/>
            <person name="Powell A.J."/>
            <person name="Barry K."/>
            <person name="Miller A.N."/>
            <person name="Grigoriev I.V."/>
            <person name="Debuchy R."/>
            <person name="Gladieux P."/>
            <person name="Thoren M.H."/>
            <person name="Johannesson H."/>
        </authorList>
    </citation>
    <scope>NUCLEOTIDE SEQUENCE</scope>
    <source>
        <strain evidence="1">CBS 141.50</strain>
    </source>
</reference>
<protein>
    <submittedName>
        <fullName evidence="1">Uncharacterized protein</fullName>
    </submittedName>
</protein>
<accession>A0AAN6V9I3</accession>
<organism evidence="1 2">
    <name type="scientific">Dichotomopilus funicola</name>
    <dbReference type="NCBI Taxonomy" id="1934379"/>
    <lineage>
        <taxon>Eukaryota</taxon>
        <taxon>Fungi</taxon>
        <taxon>Dikarya</taxon>
        <taxon>Ascomycota</taxon>
        <taxon>Pezizomycotina</taxon>
        <taxon>Sordariomycetes</taxon>
        <taxon>Sordariomycetidae</taxon>
        <taxon>Sordariales</taxon>
        <taxon>Chaetomiaceae</taxon>
        <taxon>Dichotomopilus</taxon>
    </lineage>
</organism>
<dbReference type="RefSeq" id="XP_062640606.1">
    <property type="nucleotide sequence ID" value="XM_062779407.1"/>
</dbReference>
<keyword evidence="2" id="KW-1185">Reference proteome</keyword>
<sequence>MRFHALIRTHHITSRKKVALLRKAAAKYECFALLRSGGCPGIMYCSGSEGGVRGWVDAVHRLRYKDYQLAQKPAPVPIAAGTVPEERSGLFEVPSVQEFAAAMEKRGVAEWWKEGMAFA</sequence>
<dbReference type="GeneID" id="87816020"/>
<dbReference type="EMBL" id="MU853557">
    <property type="protein sequence ID" value="KAK4147235.1"/>
    <property type="molecule type" value="Genomic_DNA"/>
</dbReference>
<name>A0AAN6V9I3_9PEZI</name>
<dbReference type="Proteomes" id="UP001302676">
    <property type="component" value="Unassembled WGS sequence"/>
</dbReference>
<dbReference type="CDD" id="cd24163">
    <property type="entry name" value="RWDD2_C"/>
    <property type="match status" value="1"/>
</dbReference>
<evidence type="ECO:0000313" key="1">
    <source>
        <dbReference type="EMBL" id="KAK4147235.1"/>
    </source>
</evidence>
<reference evidence="1" key="1">
    <citation type="journal article" date="2023" name="Mol. Phylogenet. Evol.">
        <title>Genome-scale phylogeny and comparative genomics of the fungal order Sordariales.</title>
        <authorList>
            <person name="Hensen N."/>
            <person name="Bonometti L."/>
            <person name="Westerberg I."/>
            <person name="Brannstrom I.O."/>
            <person name="Guillou S."/>
            <person name="Cros-Aarteil S."/>
            <person name="Calhoun S."/>
            <person name="Haridas S."/>
            <person name="Kuo A."/>
            <person name="Mondo S."/>
            <person name="Pangilinan J."/>
            <person name="Riley R."/>
            <person name="LaButti K."/>
            <person name="Andreopoulos B."/>
            <person name="Lipzen A."/>
            <person name="Chen C."/>
            <person name="Yan M."/>
            <person name="Daum C."/>
            <person name="Ng V."/>
            <person name="Clum A."/>
            <person name="Steindorff A."/>
            <person name="Ohm R.A."/>
            <person name="Martin F."/>
            <person name="Silar P."/>
            <person name="Natvig D.O."/>
            <person name="Lalanne C."/>
            <person name="Gautier V."/>
            <person name="Ament-Velasquez S.L."/>
            <person name="Kruys A."/>
            <person name="Hutchinson M.I."/>
            <person name="Powell A.J."/>
            <person name="Barry K."/>
            <person name="Miller A.N."/>
            <person name="Grigoriev I.V."/>
            <person name="Debuchy R."/>
            <person name="Gladieux P."/>
            <person name="Hiltunen Thoren M."/>
            <person name="Johannesson H."/>
        </authorList>
    </citation>
    <scope>NUCLEOTIDE SEQUENCE</scope>
    <source>
        <strain evidence="1">CBS 141.50</strain>
    </source>
</reference>
<evidence type="ECO:0000313" key="2">
    <source>
        <dbReference type="Proteomes" id="UP001302676"/>
    </source>
</evidence>
<dbReference type="AlphaFoldDB" id="A0AAN6V9I3"/>